<reference evidence="1 2" key="1">
    <citation type="submission" date="2019-02" db="EMBL/GenBank/DDBJ databases">
        <title>Deep-cultivation of Planctomycetes and their phenomic and genomic characterization uncovers novel biology.</title>
        <authorList>
            <person name="Wiegand S."/>
            <person name="Jogler M."/>
            <person name="Boedeker C."/>
            <person name="Pinto D."/>
            <person name="Vollmers J."/>
            <person name="Rivas-Marin E."/>
            <person name="Kohn T."/>
            <person name="Peeters S.H."/>
            <person name="Heuer A."/>
            <person name="Rast P."/>
            <person name="Oberbeckmann S."/>
            <person name="Bunk B."/>
            <person name="Jeske O."/>
            <person name="Meyerdierks A."/>
            <person name="Storesund J.E."/>
            <person name="Kallscheuer N."/>
            <person name="Luecker S."/>
            <person name="Lage O.M."/>
            <person name="Pohl T."/>
            <person name="Merkel B.J."/>
            <person name="Hornburger P."/>
            <person name="Mueller R.-W."/>
            <person name="Bruemmer F."/>
            <person name="Labrenz M."/>
            <person name="Spormann A.M."/>
            <person name="Op Den Camp H."/>
            <person name="Overmann J."/>
            <person name="Amann R."/>
            <person name="Jetten M.S.M."/>
            <person name="Mascher T."/>
            <person name="Medema M.H."/>
            <person name="Devos D.P."/>
            <person name="Kaster A.-K."/>
            <person name="Ovreas L."/>
            <person name="Rohde M."/>
            <person name="Galperin M.Y."/>
            <person name="Jogler C."/>
        </authorList>
    </citation>
    <scope>NUCLEOTIDE SEQUENCE [LARGE SCALE GENOMIC DNA]</scope>
    <source>
        <strain evidence="1 2">Pla100</strain>
    </source>
</reference>
<comment type="caution">
    <text evidence="1">The sequence shown here is derived from an EMBL/GenBank/DDBJ whole genome shotgun (WGS) entry which is preliminary data.</text>
</comment>
<evidence type="ECO:0000313" key="2">
    <source>
        <dbReference type="Proteomes" id="UP000316213"/>
    </source>
</evidence>
<sequence length="147" mass="17398">MDDPIRMKIAEHQRTRIADFESPRYDYFVRRFGCDVPLQLKRLYDLRSTLFCHGFSRDCGANARLWVQYFVTMTPSAIDYCEKYDFRYFHFAVGEDGESLLMSIEDPSQIFVDWDYEDDLPESFGLSFDSFVDCVVADPPERYFPES</sequence>
<evidence type="ECO:0008006" key="3">
    <source>
        <dbReference type="Google" id="ProtNLM"/>
    </source>
</evidence>
<gene>
    <name evidence="1" type="ORF">Pla100_40070</name>
</gene>
<protein>
    <recommendedName>
        <fullName evidence="3">Knr4/Smi1-like domain-containing protein</fullName>
    </recommendedName>
</protein>
<dbReference type="Proteomes" id="UP000316213">
    <property type="component" value="Unassembled WGS sequence"/>
</dbReference>
<dbReference type="AlphaFoldDB" id="A0A5C6A2D0"/>
<keyword evidence="2" id="KW-1185">Reference proteome</keyword>
<accession>A0A5C6A2D0</accession>
<name>A0A5C6A2D0_9BACT</name>
<organism evidence="1 2">
    <name type="scientific">Neorhodopirellula pilleata</name>
    <dbReference type="NCBI Taxonomy" id="2714738"/>
    <lineage>
        <taxon>Bacteria</taxon>
        <taxon>Pseudomonadati</taxon>
        <taxon>Planctomycetota</taxon>
        <taxon>Planctomycetia</taxon>
        <taxon>Pirellulales</taxon>
        <taxon>Pirellulaceae</taxon>
        <taxon>Neorhodopirellula</taxon>
    </lineage>
</organism>
<dbReference type="EMBL" id="SJPM01000009">
    <property type="protein sequence ID" value="TWT93490.1"/>
    <property type="molecule type" value="Genomic_DNA"/>
</dbReference>
<evidence type="ECO:0000313" key="1">
    <source>
        <dbReference type="EMBL" id="TWT93490.1"/>
    </source>
</evidence>
<proteinExistence type="predicted"/>